<feature type="transmembrane region" description="Helical" evidence="5">
    <location>
        <begin position="51"/>
        <end position="73"/>
    </location>
</feature>
<evidence type="ECO:0000256" key="1">
    <source>
        <dbReference type="ARBA" id="ARBA00004194"/>
    </source>
</evidence>
<protein>
    <recommendedName>
        <fullName evidence="8">Polysaccharide biosynthesis domain-containing protein</fullName>
    </recommendedName>
</protein>
<keyword evidence="4 5" id="KW-0472">Membrane</keyword>
<accession>A0ABR0WMH8</accession>
<dbReference type="EMBL" id="JABTTQ020000010">
    <property type="protein sequence ID" value="KAK6148068.1"/>
    <property type="molecule type" value="Genomic_DNA"/>
</dbReference>
<keyword evidence="2 5" id="KW-0812">Transmembrane</keyword>
<comment type="subcellular location">
    <subcellularLocation>
        <location evidence="1">Golgi apparatus membrane</location>
        <topology evidence="1">Single-pass membrane protein</topology>
    </subcellularLocation>
</comment>
<sequence>MPPEVFHCHPLVTSKTPLLSQISPKSRFKRILHQKYCQGVGGRMKFTKMKLIPVLFFVLCSASIIRFLNISLITTNSSAPLPPSSLPSTHQHKCSSESSICKNNISHPQALSTSTDARIISDKEMKFLSEFFSRSVPCNLLVFGVEHHYSSIASLNSGGFTIFLQEHLQKTSTIKSANNTQVHKIKYNTVASKAYQLLKDARENPHCSPMFYQVSSKCNLALSNLPQKVYDTMWDVVVVDGPSGDTLDSPGRMASIYTASILARRGNKTHVIVHDVDRMIEKWFSWEFLCEGNLLSSKGRFWHFQILGVANATTFCTPQSYLSSSETPVNHSFEK</sequence>
<evidence type="ECO:0000256" key="3">
    <source>
        <dbReference type="ARBA" id="ARBA00022989"/>
    </source>
</evidence>
<keyword evidence="7" id="KW-1185">Reference proteome</keyword>
<organism evidence="6 7">
    <name type="scientific">Rehmannia glutinosa</name>
    <name type="common">Chinese foxglove</name>
    <dbReference type="NCBI Taxonomy" id="99300"/>
    <lineage>
        <taxon>Eukaryota</taxon>
        <taxon>Viridiplantae</taxon>
        <taxon>Streptophyta</taxon>
        <taxon>Embryophyta</taxon>
        <taxon>Tracheophyta</taxon>
        <taxon>Spermatophyta</taxon>
        <taxon>Magnoliopsida</taxon>
        <taxon>eudicotyledons</taxon>
        <taxon>Gunneridae</taxon>
        <taxon>Pentapetalae</taxon>
        <taxon>asterids</taxon>
        <taxon>lamiids</taxon>
        <taxon>Lamiales</taxon>
        <taxon>Orobanchaceae</taxon>
        <taxon>Rehmannieae</taxon>
        <taxon>Rehmannia</taxon>
    </lineage>
</organism>
<keyword evidence="3 5" id="KW-1133">Transmembrane helix</keyword>
<evidence type="ECO:0000313" key="6">
    <source>
        <dbReference type="EMBL" id="KAK6148068.1"/>
    </source>
</evidence>
<dbReference type="NCBIfam" id="TIGR01627">
    <property type="entry name" value="A_thal_3515"/>
    <property type="match status" value="1"/>
</dbReference>
<comment type="caution">
    <text evidence="6">The sequence shown here is derived from an EMBL/GenBank/DDBJ whole genome shotgun (WGS) entry which is preliminary data.</text>
</comment>
<evidence type="ECO:0000256" key="4">
    <source>
        <dbReference type="ARBA" id="ARBA00023136"/>
    </source>
</evidence>
<dbReference type="Proteomes" id="UP001318860">
    <property type="component" value="Unassembled WGS sequence"/>
</dbReference>
<gene>
    <name evidence="6" type="ORF">DH2020_018980</name>
</gene>
<reference evidence="6 7" key="1">
    <citation type="journal article" date="2021" name="Comput. Struct. Biotechnol. J.">
        <title>De novo genome assembly of the potent medicinal plant Rehmannia glutinosa using nanopore technology.</title>
        <authorList>
            <person name="Ma L."/>
            <person name="Dong C."/>
            <person name="Song C."/>
            <person name="Wang X."/>
            <person name="Zheng X."/>
            <person name="Niu Y."/>
            <person name="Chen S."/>
            <person name="Feng W."/>
        </authorList>
    </citation>
    <scope>NUCLEOTIDE SEQUENCE [LARGE SCALE GENOMIC DNA]</scope>
    <source>
        <strain evidence="6">DH-2019</strain>
    </source>
</reference>
<dbReference type="InterPro" id="IPR006514">
    <property type="entry name" value="IRX15/GXM/AGM"/>
</dbReference>
<name>A0ABR0WMH8_REHGL</name>
<dbReference type="Pfam" id="PF21729">
    <property type="entry name" value="IRX15_IRX15L_GXM"/>
    <property type="match status" value="1"/>
</dbReference>
<dbReference type="PANTHER" id="PTHR31444">
    <property type="entry name" value="OS11G0490100 PROTEIN"/>
    <property type="match status" value="1"/>
</dbReference>
<evidence type="ECO:0000256" key="2">
    <source>
        <dbReference type="ARBA" id="ARBA00022692"/>
    </source>
</evidence>
<evidence type="ECO:0000313" key="7">
    <source>
        <dbReference type="Proteomes" id="UP001318860"/>
    </source>
</evidence>
<evidence type="ECO:0000256" key="5">
    <source>
        <dbReference type="SAM" id="Phobius"/>
    </source>
</evidence>
<proteinExistence type="predicted"/>
<evidence type="ECO:0008006" key="8">
    <source>
        <dbReference type="Google" id="ProtNLM"/>
    </source>
</evidence>